<gene>
    <name evidence="2" type="ORF">GCM10009681_38270</name>
</gene>
<accession>A0ABP4WY80</accession>
<dbReference type="GO" id="GO:0032259">
    <property type="term" value="P:methylation"/>
    <property type="evidence" value="ECO:0007669"/>
    <property type="project" value="UniProtKB-KW"/>
</dbReference>
<feature type="region of interest" description="Disordered" evidence="1">
    <location>
        <begin position="244"/>
        <end position="268"/>
    </location>
</feature>
<organism evidence="2 3">
    <name type="scientific">Luedemannella helvata</name>
    <dbReference type="NCBI Taxonomy" id="349315"/>
    <lineage>
        <taxon>Bacteria</taxon>
        <taxon>Bacillati</taxon>
        <taxon>Actinomycetota</taxon>
        <taxon>Actinomycetes</taxon>
        <taxon>Micromonosporales</taxon>
        <taxon>Micromonosporaceae</taxon>
        <taxon>Luedemannella</taxon>
    </lineage>
</organism>
<protein>
    <submittedName>
        <fullName evidence="2">SAM-dependent methyltransferase</fullName>
    </submittedName>
</protein>
<feature type="compositionally biased region" description="Basic and acidic residues" evidence="1">
    <location>
        <begin position="244"/>
        <end position="257"/>
    </location>
</feature>
<dbReference type="Pfam" id="PF04672">
    <property type="entry name" value="Methyltransf_19"/>
    <property type="match status" value="1"/>
</dbReference>
<dbReference type="Gene3D" id="3.40.50.150">
    <property type="entry name" value="Vaccinia Virus protein VP39"/>
    <property type="match status" value="1"/>
</dbReference>
<dbReference type="GO" id="GO:0008168">
    <property type="term" value="F:methyltransferase activity"/>
    <property type="evidence" value="ECO:0007669"/>
    <property type="project" value="UniProtKB-KW"/>
</dbReference>
<dbReference type="InterPro" id="IPR006764">
    <property type="entry name" value="SAM_dep_MeTrfase_SAV2177_type"/>
</dbReference>
<dbReference type="RefSeq" id="WP_344083570.1">
    <property type="nucleotide sequence ID" value="NZ_BAAALS010000019.1"/>
</dbReference>
<proteinExistence type="predicted"/>
<sequence length="268" mass="29108">MDRPDWAPEEIDIERPSAARMYDFYLGGNHNFAADRAAVEQIRAVIPDVEVGARANRAFLRRAVRFLAESGIRQFLDIGSGIPTLGNVHEIAQQADPTARVAYVDIDPVAVAHSRKILAGNGNATAIQADGRQPERVLADPEVRALLDFDRPIAVMLVAMLHFVSDDENPAGILRTFHDAVPSGSYLVLSHGSPDSRPQEGAAGQAVYNRTANPLTLRTRAELTALFDGFALVPPGVVWVPEWRPDSPDEVGEHPERTGVLGGVGRKE</sequence>
<keyword evidence="3" id="KW-1185">Reference proteome</keyword>
<name>A0ABP4WY80_9ACTN</name>
<evidence type="ECO:0000313" key="3">
    <source>
        <dbReference type="Proteomes" id="UP001500655"/>
    </source>
</evidence>
<dbReference type="Proteomes" id="UP001500655">
    <property type="component" value="Unassembled WGS sequence"/>
</dbReference>
<comment type="caution">
    <text evidence="2">The sequence shown here is derived from an EMBL/GenBank/DDBJ whole genome shotgun (WGS) entry which is preliminary data.</text>
</comment>
<dbReference type="InterPro" id="IPR029063">
    <property type="entry name" value="SAM-dependent_MTases_sf"/>
</dbReference>
<reference evidence="3" key="1">
    <citation type="journal article" date="2019" name="Int. J. Syst. Evol. Microbiol.">
        <title>The Global Catalogue of Microorganisms (GCM) 10K type strain sequencing project: providing services to taxonomists for standard genome sequencing and annotation.</title>
        <authorList>
            <consortium name="The Broad Institute Genomics Platform"/>
            <consortium name="The Broad Institute Genome Sequencing Center for Infectious Disease"/>
            <person name="Wu L."/>
            <person name="Ma J."/>
        </authorList>
    </citation>
    <scope>NUCLEOTIDE SEQUENCE [LARGE SCALE GENOMIC DNA]</scope>
    <source>
        <strain evidence="3">JCM 13249</strain>
    </source>
</reference>
<keyword evidence="2" id="KW-0489">Methyltransferase</keyword>
<dbReference type="SUPFAM" id="SSF53335">
    <property type="entry name" value="S-adenosyl-L-methionine-dependent methyltransferases"/>
    <property type="match status" value="1"/>
</dbReference>
<dbReference type="EMBL" id="BAAALS010000019">
    <property type="protein sequence ID" value="GAA1763564.1"/>
    <property type="molecule type" value="Genomic_DNA"/>
</dbReference>
<dbReference type="CDD" id="cd02440">
    <property type="entry name" value="AdoMet_MTases"/>
    <property type="match status" value="1"/>
</dbReference>
<dbReference type="PIRSF" id="PIRSF017393">
    <property type="entry name" value="MTase_SAV2177"/>
    <property type="match status" value="1"/>
</dbReference>
<evidence type="ECO:0000256" key="1">
    <source>
        <dbReference type="SAM" id="MobiDB-lite"/>
    </source>
</evidence>
<keyword evidence="2" id="KW-0808">Transferase</keyword>
<evidence type="ECO:0000313" key="2">
    <source>
        <dbReference type="EMBL" id="GAA1763564.1"/>
    </source>
</evidence>